<reference evidence="1" key="1">
    <citation type="submission" date="2022-04" db="EMBL/GenBank/DDBJ databases">
        <title>Hymenobacter sp. isolated from the air.</title>
        <authorList>
            <person name="Won M."/>
            <person name="Lee C.-M."/>
            <person name="Woen H.-Y."/>
            <person name="Kwon S.-W."/>
        </authorList>
    </citation>
    <scope>NUCLEOTIDE SEQUENCE</scope>
    <source>
        <strain evidence="1">5420S-77</strain>
    </source>
</reference>
<accession>A0ABY4G121</accession>
<keyword evidence="2" id="KW-1185">Reference proteome</keyword>
<evidence type="ECO:0000313" key="2">
    <source>
        <dbReference type="Proteomes" id="UP000830401"/>
    </source>
</evidence>
<organism evidence="1 2">
    <name type="scientific">Hymenobacter volaticus</name>
    <dbReference type="NCBI Taxonomy" id="2932254"/>
    <lineage>
        <taxon>Bacteria</taxon>
        <taxon>Pseudomonadati</taxon>
        <taxon>Bacteroidota</taxon>
        <taxon>Cytophagia</taxon>
        <taxon>Cytophagales</taxon>
        <taxon>Hymenobacteraceae</taxon>
        <taxon>Hymenobacter</taxon>
    </lineage>
</organism>
<proteinExistence type="predicted"/>
<evidence type="ECO:0000313" key="1">
    <source>
        <dbReference type="EMBL" id="UOQ64503.1"/>
    </source>
</evidence>
<dbReference type="Proteomes" id="UP000830401">
    <property type="component" value="Chromosome"/>
</dbReference>
<name>A0ABY4G121_9BACT</name>
<sequence>MKFPKTAEDVVSEIYISSDKYKQYGDLRSRQLIRMLGGVADDILVEAVIQVFEGTNRVESHFLDQEIVGRILEERKPFTTISPEKLLERCLTGWNKSVEQFPFWLVEVYGIEKTQAALAIIENKELLKIEREKLATIRWWIHKIK</sequence>
<protein>
    <submittedName>
        <fullName evidence="1">Uncharacterized protein</fullName>
    </submittedName>
</protein>
<dbReference type="EMBL" id="CP095061">
    <property type="protein sequence ID" value="UOQ64503.1"/>
    <property type="molecule type" value="Genomic_DNA"/>
</dbReference>
<gene>
    <name evidence="1" type="ORF">MUN86_12980</name>
</gene>
<dbReference type="RefSeq" id="WP_245118358.1">
    <property type="nucleotide sequence ID" value="NZ_CP095061.1"/>
</dbReference>